<dbReference type="GO" id="GO:0061809">
    <property type="term" value="F:NAD+ nucleosidase activity, cyclic ADP-ribose generating"/>
    <property type="evidence" value="ECO:0007669"/>
    <property type="project" value="UniProtKB-EC"/>
</dbReference>
<proteinExistence type="inferred from homology"/>
<evidence type="ECO:0000256" key="2">
    <source>
        <dbReference type="ARBA" id="ARBA00004496"/>
    </source>
</evidence>
<dbReference type="PROSITE" id="PS50104">
    <property type="entry name" value="TIR"/>
    <property type="match status" value="1"/>
</dbReference>
<evidence type="ECO:0000256" key="5">
    <source>
        <dbReference type="ARBA" id="ARBA00022614"/>
    </source>
</evidence>
<evidence type="ECO:0000256" key="4">
    <source>
        <dbReference type="ARBA" id="ARBA00022490"/>
    </source>
</evidence>
<dbReference type="FunFam" id="1.10.8.430:FF:000002">
    <property type="entry name" value="Disease resistance protein (TIR-NBS-LRR class)"/>
    <property type="match status" value="1"/>
</dbReference>
<dbReference type="PRINTS" id="PR00364">
    <property type="entry name" value="DISEASERSIST"/>
</dbReference>
<dbReference type="HOGENOM" id="CLU_001561_2_1_1"/>
<dbReference type="InterPro" id="IPR044974">
    <property type="entry name" value="Disease_R_plants"/>
</dbReference>
<dbReference type="EMBL" id="FN595776">
    <property type="protein sequence ID" value="CCB52386.1"/>
    <property type="molecule type" value="Genomic_DNA"/>
</dbReference>
<dbReference type="InterPro" id="IPR000157">
    <property type="entry name" value="TIR_dom"/>
</dbReference>
<dbReference type="SUPFAM" id="SSF52540">
    <property type="entry name" value="P-loop containing nucleoside triphosphate hydrolases"/>
    <property type="match status" value="1"/>
</dbReference>
<dbReference type="GO" id="GO:0007165">
    <property type="term" value="P:signal transduction"/>
    <property type="evidence" value="ECO:0007669"/>
    <property type="project" value="InterPro"/>
</dbReference>
<evidence type="ECO:0000313" key="14">
    <source>
        <dbReference type="EMBL" id="CCB52386.1"/>
    </source>
</evidence>
<dbReference type="GO" id="GO:0043068">
    <property type="term" value="P:positive regulation of programmed cell death"/>
    <property type="evidence" value="ECO:0007669"/>
    <property type="project" value="UniProtKB-ARBA"/>
</dbReference>
<comment type="similarity">
    <text evidence="12">Belongs to the disease resistance TIR-NB-LRR family.</text>
</comment>
<comment type="catalytic activity">
    <reaction evidence="11">
        <text>NAD(+) + H2O = ADP-D-ribose + nicotinamide + H(+)</text>
        <dbReference type="Rhea" id="RHEA:16301"/>
        <dbReference type="ChEBI" id="CHEBI:15377"/>
        <dbReference type="ChEBI" id="CHEBI:15378"/>
        <dbReference type="ChEBI" id="CHEBI:17154"/>
        <dbReference type="ChEBI" id="CHEBI:57540"/>
        <dbReference type="ChEBI" id="CHEBI:57967"/>
        <dbReference type="EC" id="3.2.2.6"/>
    </reaction>
    <physiologicalReaction direction="left-to-right" evidence="11">
        <dbReference type="Rhea" id="RHEA:16302"/>
    </physiologicalReaction>
</comment>
<gene>
    <name evidence="14" type="ORF">VIT_00s0184g00120</name>
</gene>
<organism evidence="14 15">
    <name type="scientific">Vitis vinifera</name>
    <name type="common">Grape</name>
    <dbReference type="NCBI Taxonomy" id="29760"/>
    <lineage>
        <taxon>Eukaryota</taxon>
        <taxon>Viridiplantae</taxon>
        <taxon>Streptophyta</taxon>
        <taxon>Embryophyta</taxon>
        <taxon>Tracheophyta</taxon>
        <taxon>Spermatophyta</taxon>
        <taxon>Magnoliopsida</taxon>
        <taxon>eudicotyledons</taxon>
        <taxon>Gunneridae</taxon>
        <taxon>Pentapetalae</taxon>
        <taxon>rosids</taxon>
        <taxon>Vitales</taxon>
        <taxon>Vitaceae</taxon>
        <taxon>Viteae</taxon>
        <taxon>Vitis</taxon>
    </lineage>
</organism>
<evidence type="ECO:0000256" key="8">
    <source>
        <dbReference type="ARBA" id="ARBA00022821"/>
    </source>
</evidence>
<feature type="domain" description="TIR" evidence="13">
    <location>
        <begin position="12"/>
        <end position="174"/>
    </location>
</feature>
<dbReference type="PANTHER" id="PTHR11017">
    <property type="entry name" value="LEUCINE-RICH REPEAT-CONTAINING PROTEIN"/>
    <property type="match status" value="1"/>
</dbReference>
<dbReference type="GO" id="GO:0050832">
    <property type="term" value="P:defense response to fungus"/>
    <property type="evidence" value="ECO:0007669"/>
    <property type="project" value="UniProtKB-ARBA"/>
</dbReference>
<name>F6HJI7_VITVI</name>
<keyword evidence="15" id="KW-1185">Reference proteome</keyword>
<dbReference type="Gene3D" id="3.40.50.300">
    <property type="entry name" value="P-loop containing nucleotide triphosphate hydrolases"/>
    <property type="match status" value="1"/>
</dbReference>
<accession>F6HJI7</accession>
<dbReference type="InParanoid" id="F6HJI7"/>
<dbReference type="InterPro" id="IPR035897">
    <property type="entry name" value="Toll_tir_struct_dom_sf"/>
</dbReference>
<dbReference type="Pfam" id="PF00931">
    <property type="entry name" value="NB-ARC"/>
    <property type="match status" value="1"/>
</dbReference>
<dbReference type="GO" id="GO:0005634">
    <property type="term" value="C:nucleus"/>
    <property type="evidence" value="ECO:0007669"/>
    <property type="project" value="UniProtKB-SubCell"/>
</dbReference>
<dbReference type="SUPFAM" id="SSF52200">
    <property type="entry name" value="Toll/Interleukin receptor TIR domain"/>
    <property type="match status" value="1"/>
</dbReference>
<keyword evidence="7" id="KW-0378">Hydrolase</keyword>
<dbReference type="InterPro" id="IPR002182">
    <property type="entry name" value="NB-ARC"/>
</dbReference>
<sequence length="573" mass="66045">MASDYSPSNLGWTYDVFLSFRGEDTRNNFTDHLYTDLVRKGIRIFRDDKLKRGEKIAPELLNAIEKSRSSIVVFSKSYADSRWCLDELAKIMECRREYGQKVLPIFYHVDPSDVRKQTGSFGEAFTMYEETWKNKVRSWREALTEASNLSGWHVNEGYESEHIKKITTTIANRILNCKLLFVEDNFVGMDSHFKKISLGLSMESNDVRMVGICGLGGIGKTTIASYIYNQISWGFECCSFLEKVKEVYKNKGLLGLQNQLLNDILEGANQKISNIHRGAHVIKNNLSLQKALIVFDDVDDMDQLEFLVGNHAWYGKGSRIIITTRDKQCLTMPNVDYLYNVEGLNSNEALELFSRYAFRSNLPKEDFENLLDHAIHYCEGLPLALKVLGSLLCGKTKGEWKSELHKLEKEPEMKIQSVLKISFDGLDTTQQMILLDIACFFQGEDKDFASKIWDGYELYGEINIRVLSERCLITISNNRLHMHGLIEKMCKKIVREQHPKDTSKWSRLWNPDDIYCAFVSEEGMEIVETISLNLSRSKEKWFTTKIFAQMKKVFAKMKKLRLLKVYYSDGVGV</sequence>
<dbReference type="ExpressionAtlas" id="F6HJI7">
    <property type="expression patterns" value="baseline and differential"/>
</dbReference>
<evidence type="ECO:0000256" key="7">
    <source>
        <dbReference type="ARBA" id="ARBA00022801"/>
    </source>
</evidence>
<dbReference type="SMART" id="SM00255">
    <property type="entry name" value="TIR"/>
    <property type="match status" value="1"/>
</dbReference>
<dbReference type="Gene3D" id="3.40.50.10140">
    <property type="entry name" value="Toll/interleukin-1 receptor homology (TIR) domain"/>
    <property type="match status" value="1"/>
</dbReference>
<evidence type="ECO:0000313" key="15">
    <source>
        <dbReference type="Proteomes" id="UP000009183"/>
    </source>
</evidence>
<evidence type="ECO:0000259" key="13">
    <source>
        <dbReference type="PROSITE" id="PS50104"/>
    </source>
</evidence>
<dbReference type="Pfam" id="PF01582">
    <property type="entry name" value="TIR"/>
    <property type="match status" value="1"/>
</dbReference>
<dbReference type="InterPro" id="IPR058192">
    <property type="entry name" value="WHD_ROQ1-like"/>
</dbReference>
<dbReference type="PANTHER" id="PTHR11017:SF570">
    <property type="entry name" value="DISEASE RESISTANCE PROTEIN (TIR-NBS CLASS)-RELATED"/>
    <property type="match status" value="1"/>
</dbReference>
<protein>
    <recommendedName>
        <fullName evidence="3">ADP-ribosyl cyclase/cyclic ADP-ribose hydrolase</fullName>
        <ecNumber evidence="3">3.2.2.6</ecNumber>
    </recommendedName>
</protein>
<reference evidence="15" key="1">
    <citation type="journal article" date="2007" name="Nature">
        <title>The grapevine genome sequence suggests ancestral hexaploidization in major angiosperm phyla.</title>
        <authorList>
            <consortium name="The French-Italian Public Consortium for Grapevine Genome Characterization."/>
            <person name="Jaillon O."/>
            <person name="Aury J.-M."/>
            <person name="Noel B."/>
            <person name="Policriti A."/>
            <person name="Clepet C."/>
            <person name="Casagrande A."/>
            <person name="Choisne N."/>
            <person name="Aubourg S."/>
            <person name="Vitulo N."/>
            <person name="Jubin C."/>
            <person name="Vezzi A."/>
            <person name="Legeai F."/>
            <person name="Hugueney P."/>
            <person name="Dasilva C."/>
            <person name="Horner D."/>
            <person name="Mica E."/>
            <person name="Jublot D."/>
            <person name="Poulain J."/>
            <person name="Bruyere C."/>
            <person name="Billault A."/>
            <person name="Segurens B."/>
            <person name="Gouyvenoux M."/>
            <person name="Ugarte E."/>
            <person name="Cattonaro F."/>
            <person name="Anthouard V."/>
            <person name="Vico V."/>
            <person name="Del Fabbro C."/>
            <person name="Alaux M."/>
            <person name="Di Gaspero G."/>
            <person name="Dumas V."/>
            <person name="Felice N."/>
            <person name="Paillard S."/>
            <person name="Juman I."/>
            <person name="Moroldo M."/>
            <person name="Scalabrin S."/>
            <person name="Canaguier A."/>
            <person name="Le Clainche I."/>
            <person name="Malacrida G."/>
            <person name="Durand E."/>
            <person name="Pesole G."/>
            <person name="Laucou V."/>
            <person name="Chatelet P."/>
            <person name="Merdinoglu D."/>
            <person name="Delledonne M."/>
            <person name="Pezzotti M."/>
            <person name="Lecharny A."/>
            <person name="Scarpelli C."/>
            <person name="Artiguenave F."/>
            <person name="Pe M.E."/>
            <person name="Valle G."/>
            <person name="Morgante M."/>
            <person name="Caboche M."/>
            <person name="Adam-Blondon A.-F."/>
            <person name="Weissenbach J."/>
            <person name="Quetier F."/>
            <person name="Wincker P."/>
        </authorList>
    </citation>
    <scope>NUCLEOTIDE SEQUENCE [LARGE SCALE GENOMIC DNA]</scope>
    <source>
        <strain evidence="15">cv. Pinot noir / PN40024</strain>
    </source>
</reference>
<evidence type="ECO:0000256" key="12">
    <source>
        <dbReference type="ARBA" id="ARBA00061488"/>
    </source>
</evidence>
<dbReference type="InterPro" id="IPR027417">
    <property type="entry name" value="P-loop_NTPase"/>
</dbReference>
<dbReference type="EC" id="3.2.2.6" evidence="3"/>
<dbReference type="Pfam" id="PF23282">
    <property type="entry name" value="WHD_ROQ1"/>
    <property type="match status" value="1"/>
</dbReference>
<keyword evidence="4" id="KW-0963">Cytoplasm</keyword>
<dbReference type="PaxDb" id="29760-VIT_00s0184g00120.t01"/>
<evidence type="ECO:0000256" key="10">
    <source>
        <dbReference type="ARBA" id="ARBA00023242"/>
    </source>
</evidence>
<evidence type="ECO:0000256" key="9">
    <source>
        <dbReference type="ARBA" id="ARBA00023027"/>
    </source>
</evidence>
<dbReference type="Proteomes" id="UP000009183">
    <property type="component" value="Unassembled WGS sequence, unordered"/>
</dbReference>
<dbReference type="GO" id="GO:0043531">
    <property type="term" value="F:ADP binding"/>
    <property type="evidence" value="ECO:0007669"/>
    <property type="project" value="InterPro"/>
</dbReference>
<dbReference type="Gene3D" id="1.10.8.430">
    <property type="entry name" value="Helical domain of apoptotic protease-activating factors"/>
    <property type="match status" value="1"/>
</dbReference>
<dbReference type="InterPro" id="IPR036390">
    <property type="entry name" value="WH_DNA-bd_sf"/>
</dbReference>
<dbReference type="AlphaFoldDB" id="F6HJI7"/>
<evidence type="ECO:0000256" key="1">
    <source>
        <dbReference type="ARBA" id="ARBA00004123"/>
    </source>
</evidence>
<keyword evidence="5" id="KW-0433">Leucine-rich repeat</keyword>
<keyword evidence="10" id="KW-0539">Nucleus</keyword>
<evidence type="ECO:0000256" key="3">
    <source>
        <dbReference type="ARBA" id="ARBA00011982"/>
    </source>
</evidence>
<keyword evidence="9" id="KW-0520">NAD</keyword>
<keyword evidence="8" id="KW-0611">Plant defense</keyword>
<keyword evidence="6" id="KW-0677">Repeat</keyword>
<dbReference type="FunFam" id="3.40.50.10140:FF:000007">
    <property type="entry name" value="Disease resistance protein (TIR-NBS-LRR class)"/>
    <property type="match status" value="1"/>
</dbReference>
<dbReference type="SUPFAM" id="SSF46785">
    <property type="entry name" value="Winged helix' DNA-binding domain"/>
    <property type="match status" value="1"/>
</dbReference>
<comment type="subcellular location">
    <subcellularLocation>
        <location evidence="2">Cytoplasm</location>
    </subcellularLocation>
    <subcellularLocation>
        <location evidence="1">Nucleus</location>
    </subcellularLocation>
</comment>
<evidence type="ECO:0000256" key="11">
    <source>
        <dbReference type="ARBA" id="ARBA00047304"/>
    </source>
</evidence>
<evidence type="ECO:0000256" key="6">
    <source>
        <dbReference type="ARBA" id="ARBA00022737"/>
    </source>
</evidence>
<dbReference type="InterPro" id="IPR042197">
    <property type="entry name" value="Apaf_helical"/>
</dbReference>
<dbReference type="GO" id="GO:0005737">
    <property type="term" value="C:cytoplasm"/>
    <property type="evidence" value="ECO:0007669"/>
    <property type="project" value="UniProtKB-SubCell"/>
</dbReference>